<proteinExistence type="inferred from homology"/>
<evidence type="ECO:0000313" key="16">
    <source>
        <dbReference type="EMBL" id="KAJ7340139.1"/>
    </source>
</evidence>
<keyword evidence="11 13" id="KW-0456">Lyase</keyword>
<organism evidence="16 17">
    <name type="scientific">Desmophyllum pertusum</name>
    <dbReference type="NCBI Taxonomy" id="174260"/>
    <lineage>
        <taxon>Eukaryota</taxon>
        <taxon>Metazoa</taxon>
        <taxon>Cnidaria</taxon>
        <taxon>Anthozoa</taxon>
        <taxon>Hexacorallia</taxon>
        <taxon>Scleractinia</taxon>
        <taxon>Caryophylliina</taxon>
        <taxon>Caryophylliidae</taxon>
        <taxon>Desmophyllum</taxon>
    </lineage>
</organism>
<dbReference type="SMART" id="SM00044">
    <property type="entry name" value="CYCc"/>
    <property type="match status" value="1"/>
</dbReference>
<evidence type="ECO:0000256" key="4">
    <source>
        <dbReference type="ARBA" id="ARBA00022729"/>
    </source>
</evidence>
<evidence type="ECO:0000256" key="8">
    <source>
        <dbReference type="ARBA" id="ARBA00023136"/>
    </source>
</evidence>
<dbReference type="PROSITE" id="PS50125">
    <property type="entry name" value="GUANYLATE_CYCLASE_2"/>
    <property type="match status" value="1"/>
</dbReference>
<feature type="domain" description="Guanylate cyclase" evidence="15">
    <location>
        <begin position="134"/>
        <end position="265"/>
    </location>
</feature>
<evidence type="ECO:0000256" key="11">
    <source>
        <dbReference type="ARBA" id="ARBA00023239"/>
    </source>
</evidence>
<keyword evidence="9" id="KW-0675">Receptor</keyword>
<feature type="region of interest" description="Disordered" evidence="14">
    <location>
        <begin position="359"/>
        <end position="378"/>
    </location>
</feature>
<dbReference type="InterPro" id="IPR011009">
    <property type="entry name" value="Kinase-like_dom_sf"/>
</dbReference>
<evidence type="ECO:0000256" key="3">
    <source>
        <dbReference type="ARBA" id="ARBA00022692"/>
    </source>
</evidence>
<dbReference type="Gene3D" id="3.30.70.1230">
    <property type="entry name" value="Nucleotide cyclase"/>
    <property type="match status" value="1"/>
</dbReference>
<dbReference type="PANTHER" id="PTHR11920:SF501">
    <property type="entry name" value="GUANYLATE CYCLASE 32E"/>
    <property type="match status" value="1"/>
</dbReference>
<keyword evidence="10" id="KW-0325">Glycoprotein</keyword>
<keyword evidence="7" id="KW-0342">GTP-binding</keyword>
<comment type="caution">
    <text evidence="16">The sequence shown here is derived from an EMBL/GenBank/DDBJ whole genome shotgun (WGS) entry which is preliminary data.</text>
</comment>
<dbReference type="InterPro" id="IPR018297">
    <property type="entry name" value="A/G_cyclase_CS"/>
</dbReference>
<evidence type="ECO:0000256" key="1">
    <source>
        <dbReference type="ARBA" id="ARBA00004479"/>
    </source>
</evidence>
<dbReference type="InterPro" id="IPR029787">
    <property type="entry name" value="Nucleotide_cyclase"/>
</dbReference>
<keyword evidence="8" id="KW-0472">Membrane</keyword>
<dbReference type="PANTHER" id="PTHR11920">
    <property type="entry name" value="GUANYLYL CYCLASE"/>
    <property type="match status" value="1"/>
</dbReference>
<dbReference type="Gene3D" id="6.10.250.780">
    <property type="match status" value="1"/>
</dbReference>
<dbReference type="FunFam" id="3.30.70.1230:FF:000004">
    <property type="entry name" value="Guanylate cyclase"/>
    <property type="match status" value="1"/>
</dbReference>
<protein>
    <recommendedName>
        <fullName evidence="2">guanylate cyclase</fullName>
        <ecNumber evidence="2">4.6.1.2</ecNumber>
    </recommendedName>
</protein>
<accession>A0A9W9YG16</accession>
<comment type="subcellular location">
    <subcellularLocation>
        <location evidence="1">Membrane</location>
        <topology evidence="1">Single-pass type I membrane protein</topology>
    </subcellularLocation>
</comment>
<gene>
    <name evidence="16" type="primary">NPR1_2</name>
    <name evidence="16" type="ORF">OS493_002865</name>
</gene>
<dbReference type="OrthoDB" id="1890790at2759"/>
<dbReference type="Pfam" id="PF00211">
    <property type="entry name" value="Guanylate_cyc"/>
    <property type="match status" value="1"/>
</dbReference>
<dbReference type="GO" id="GO:0005886">
    <property type="term" value="C:plasma membrane"/>
    <property type="evidence" value="ECO:0007669"/>
    <property type="project" value="TreeGrafter"/>
</dbReference>
<evidence type="ECO:0000256" key="14">
    <source>
        <dbReference type="SAM" id="MobiDB-lite"/>
    </source>
</evidence>
<dbReference type="EC" id="4.6.1.2" evidence="2"/>
<dbReference type="GO" id="GO:0005525">
    <property type="term" value="F:GTP binding"/>
    <property type="evidence" value="ECO:0007669"/>
    <property type="project" value="UniProtKB-KW"/>
</dbReference>
<keyword evidence="6" id="KW-1133">Transmembrane helix</keyword>
<keyword evidence="12" id="KW-0141">cGMP biosynthesis</keyword>
<dbReference type="InterPro" id="IPR050401">
    <property type="entry name" value="Cyclic_nucleotide_synthase"/>
</dbReference>
<dbReference type="InterPro" id="IPR011645">
    <property type="entry name" value="HNOB_dom_associated"/>
</dbReference>
<evidence type="ECO:0000256" key="5">
    <source>
        <dbReference type="ARBA" id="ARBA00022741"/>
    </source>
</evidence>
<dbReference type="GO" id="GO:0001653">
    <property type="term" value="F:peptide receptor activity"/>
    <property type="evidence" value="ECO:0007669"/>
    <property type="project" value="TreeGrafter"/>
</dbReference>
<evidence type="ECO:0000313" key="17">
    <source>
        <dbReference type="Proteomes" id="UP001163046"/>
    </source>
</evidence>
<evidence type="ECO:0000256" key="10">
    <source>
        <dbReference type="ARBA" id="ARBA00023180"/>
    </source>
</evidence>
<dbReference type="Proteomes" id="UP001163046">
    <property type="component" value="Unassembled WGS sequence"/>
</dbReference>
<dbReference type="InterPro" id="IPR001054">
    <property type="entry name" value="A/G_cyclase"/>
</dbReference>
<dbReference type="AlphaFoldDB" id="A0A9W9YG16"/>
<evidence type="ECO:0000256" key="12">
    <source>
        <dbReference type="ARBA" id="ARBA00023293"/>
    </source>
</evidence>
<comment type="similarity">
    <text evidence="13">Belongs to the adenylyl cyclase class-4/guanylyl cyclase family.</text>
</comment>
<evidence type="ECO:0000256" key="9">
    <source>
        <dbReference type="ARBA" id="ARBA00023170"/>
    </source>
</evidence>
<dbReference type="GO" id="GO:0007168">
    <property type="term" value="P:receptor guanylyl cyclase signaling pathway"/>
    <property type="evidence" value="ECO:0007669"/>
    <property type="project" value="TreeGrafter"/>
</dbReference>
<keyword evidence="17" id="KW-1185">Reference proteome</keyword>
<keyword evidence="3" id="KW-0812">Transmembrane</keyword>
<dbReference type="Gene3D" id="1.10.510.10">
    <property type="entry name" value="Transferase(Phosphotransferase) domain 1"/>
    <property type="match status" value="1"/>
</dbReference>
<evidence type="ECO:0000256" key="6">
    <source>
        <dbReference type="ARBA" id="ARBA00022989"/>
    </source>
</evidence>
<dbReference type="GO" id="GO:0035556">
    <property type="term" value="P:intracellular signal transduction"/>
    <property type="evidence" value="ECO:0007669"/>
    <property type="project" value="InterPro"/>
</dbReference>
<dbReference type="GO" id="GO:0004016">
    <property type="term" value="F:adenylate cyclase activity"/>
    <property type="evidence" value="ECO:0007669"/>
    <property type="project" value="TreeGrafter"/>
</dbReference>
<dbReference type="EMBL" id="MU827778">
    <property type="protein sequence ID" value="KAJ7340139.1"/>
    <property type="molecule type" value="Genomic_DNA"/>
</dbReference>
<dbReference type="PROSITE" id="PS00452">
    <property type="entry name" value="GUANYLATE_CYCLASE_1"/>
    <property type="match status" value="1"/>
</dbReference>
<dbReference type="Pfam" id="PF07701">
    <property type="entry name" value="HNOBA"/>
    <property type="match status" value="1"/>
</dbReference>
<evidence type="ECO:0000256" key="2">
    <source>
        <dbReference type="ARBA" id="ARBA00012202"/>
    </source>
</evidence>
<sequence length="390" mass="44150">MEPKDIIRRVKEGEFPPFRPTVTTLVTGVEEIRELMKQCWIENPDERPDFHEIKKIMHKVLVSNGMKTNIFDNIVYMMEKYADNLEELVMERTGQLIEEKKKTDALLERMLPSSVAEQLKKGQEVEAESFHEVSIYFSDIVGFTSLSSGSTPMQVVTLLNDLYTLFDDIIQEYDVYKVETIGDAYMVVSGLPIRNGHEHAGEISRMALHLVEAVKTDFKVRHKQDYQLKLRVGLHSGPVVAGVVGNTMPRYCLFGDTVNTASRMESNGKVTLRIHISEATKEILDNLGGYEVEERGDVFLKGKGTCKTYWLISAVKRPSVKVSKHLHSNGQPLMNYLHTPGHHFGSNSSLNLKRTDSLRRSMKGNSPNPIKKSWHKADDESAALLNQTTV</sequence>
<evidence type="ECO:0000259" key="15">
    <source>
        <dbReference type="PROSITE" id="PS50125"/>
    </source>
</evidence>
<evidence type="ECO:0000256" key="7">
    <source>
        <dbReference type="ARBA" id="ARBA00023134"/>
    </source>
</evidence>
<keyword evidence="4" id="KW-0732">Signal</keyword>
<keyword evidence="5" id="KW-0547">Nucleotide-binding</keyword>
<reference evidence="16" key="1">
    <citation type="submission" date="2023-01" db="EMBL/GenBank/DDBJ databases">
        <title>Genome assembly of the deep-sea coral Lophelia pertusa.</title>
        <authorList>
            <person name="Herrera S."/>
            <person name="Cordes E."/>
        </authorList>
    </citation>
    <scope>NUCLEOTIDE SEQUENCE</scope>
    <source>
        <strain evidence="16">USNM1676648</strain>
        <tissue evidence="16">Polyp</tissue>
    </source>
</reference>
<dbReference type="GO" id="GO:0004383">
    <property type="term" value="F:guanylate cyclase activity"/>
    <property type="evidence" value="ECO:0007669"/>
    <property type="project" value="UniProtKB-EC"/>
</dbReference>
<dbReference type="CDD" id="cd07302">
    <property type="entry name" value="CHD"/>
    <property type="match status" value="1"/>
</dbReference>
<evidence type="ECO:0000256" key="13">
    <source>
        <dbReference type="RuleBase" id="RU000405"/>
    </source>
</evidence>
<dbReference type="SUPFAM" id="SSF55073">
    <property type="entry name" value="Nucleotide cyclase"/>
    <property type="match status" value="1"/>
</dbReference>
<dbReference type="SUPFAM" id="SSF56112">
    <property type="entry name" value="Protein kinase-like (PK-like)"/>
    <property type="match status" value="1"/>
</dbReference>
<name>A0A9W9YG16_9CNID</name>